<accession>A0AAV9UBE2</accession>
<dbReference type="AlphaFoldDB" id="A0AAV9UBE2"/>
<dbReference type="InterPro" id="IPR036249">
    <property type="entry name" value="Thioredoxin-like_sf"/>
</dbReference>
<protein>
    <submittedName>
        <fullName evidence="2">Uncharacterized protein</fullName>
    </submittedName>
</protein>
<keyword evidence="3" id="KW-1185">Reference proteome</keyword>
<organism evidence="2 3">
    <name type="scientific">Orbilia brochopaga</name>
    <dbReference type="NCBI Taxonomy" id="3140254"/>
    <lineage>
        <taxon>Eukaryota</taxon>
        <taxon>Fungi</taxon>
        <taxon>Dikarya</taxon>
        <taxon>Ascomycota</taxon>
        <taxon>Pezizomycotina</taxon>
        <taxon>Orbiliomycetes</taxon>
        <taxon>Orbiliales</taxon>
        <taxon>Orbiliaceae</taxon>
        <taxon>Orbilia</taxon>
    </lineage>
</organism>
<dbReference type="EMBL" id="JAVHNQ010000009">
    <property type="protein sequence ID" value="KAK6338753.1"/>
    <property type="molecule type" value="Genomic_DNA"/>
</dbReference>
<evidence type="ECO:0000256" key="1">
    <source>
        <dbReference type="SAM" id="MobiDB-lite"/>
    </source>
</evidence>
<feature type="compositionally biased region" description="Low complexity" evidence="1">
    <location>
        <begin position="111"/>
        <end position="141"/>
    </location>
</feature>
<dbReference type="Proteomes" id="UP001375240">
    <property type="component" value="Unassembled WGS sequence"/>
</dbReference>
<gene>
    <name evidence="2" type="ORF">TWF696_009563</name>
</gene>
<name>A0AAV9UBE2_9PEZI</name>
<evidence type="ECO:0000313" key="2">
    <source>
        <dbReference type="EMBL" id="KAK6338753.1"/>
    </source>
</evidence>
<evidence type="ECO:0000313" key="3">
    <source>
        <dbReference type="Proteomes" id="UP001375240"/>
    </source>
</evidence>
<dbReference type="SUPFAM" id="SSF52833">
    <property type="entry name" value="Thioredoxin-like"/>
    <property type="match status" value="1"/>
</dbReference>
<reference evidence="2 3" key="1">
    <citation type="submission" date="2019-10" db="EMBL/GenBank/DDBJ databases">
        <authorList>
            <person name="Palmer J.M."/>
        </authorList>
    </citation>
    <scope>NUCLEOTIDE SEQUENCE [LARGE SCALE GENOMIC DNA]</scope>
    <source>
        <strain evidence="2 3">TWF696</strain>
    </source>
</reference>
<comment type="caution">
    <text evidence="2">The sequence shown here is derived from an EMBL/GenBank/DDBJ whole genome shotgun (WGS) entry which is preliminary data.</text>
</comment>
<dbReference type="PROSITE" id="PS51354">
    <property type="entry name" value="GLUTAREDOXIN_2"/>
    <property type="match status" value="1"/>
</dbReference>
<sequence length="160" mass="16717">MTSEVQDPKVLYLYLSLSTGTFANSSATSRMETILKSNKIPFKAIDVPTDDRARSIWGRRKGPNQKLPALVRDGLVIGDLAEVEEWNECGELKQRLGVATGAAPALSQKATTSTVDTKPTVTSPSASTPAAGPSSSTTAAAAIAAEAAAAANKKKEEAKK</sequence>
<dbReference type="CDD" id="cd00570">
    <property type="entry name" value="GST_N_family"/>
    <property type="match status" value="1"/>
</dbReference>
<dbReference type="Gene3D" id="3.40.30.10">
    <property type="entry name" value="Glutaredoxin"/>
    <property type="match status" value="1"/>
</dbReference>
<proteinExistence type="predicted"/>
<feature type="region of interest" description="Disordered" evidence="1">
    <location>
        <begin position="100"/>
        <end position="141"/>
    </location>
</feature>